<dbReference type="InterPro" id="IPR027417">
    <property type="entry name" value="P-loop_NTPase"/>
</dbReference>
<evidence type="ECO:0000313" key="13">
    <source>
        <dbReference type="EMBL" id="PLW17399.1"/>
    </source>
</evidence>
<comment type="subcellular location">
    <subcellularLocation>
        <location evidence="1">Endoplasmic reticulum membrane</location>
        <topology evidence="1">Single-pass membrane protein</topology>
    </subcellularLocation>
</comment>
<accession>A0A2N5SVZ5</accession>
<evidence type="ECO:0000256" key="7">
    <source>
        <dbReference type="ARBA" id="ARBA00022989"/>
    </source>
</evidence>
<evidence type="ECO:0000313" key="16">
    <source>
        <dbReference type="EMBL" id="PLW58267.1"/>
    </source>
</evidence>
<evidence type="ECO:0000256" key="12">
    <source>
        <dbReference type="SAM" id="Phobius"/>
    </source>
</evidence>
<evidence type="ECO:0000256" key="1">
    <source>
        <dbReference type="ARBA" id="ARBA00004389"/>
    </source>
</evidence>
<dbReference type="GO" id="GO:0005789">
    <property type="term" value="C:endoplasmic reticulum membrane"/>
    <property type="evidence" value="ECO:0007669"/>
    <property type="project" value="UniProtKB-SubCell"/>
</dbReference>
<evidence type="ECO:0000256" key="3">
    <source>
        <dbReference type="ARBA" id="ARBA00020256"/>
    </source>
</evidence>
<gene>
    <name evidence="16" type="ORF">PCANC_00871</name>
    <name evidence="13" type="ORF">PCANC_14645</name>
    <name evidence="15" type="ORF">PCASD_03576</name>
    <name evidence="14" type="ORF">PCASD_12551</name>
</gene>
<reference evidence="17 18" key="1">
    <citation type="submission" date="2017-11" db="EMBL/GenBank/DDBJ databases">
        <title>De novo assembly and phasing of dikaryotic genomes from two isolates of Puccinia coronata f. sp. avenae, the causal agent of oat crown rust.</title>
        <authorList>
            <person name="Miller M.E."/>
            <person name="Zhang Y."/>
            <person name="Omidvar V."/>
            <person name="Sperschneider J."/>
            <person name="Schwessinger B."/>
            <person name="Raley C."/>
            <person name="Palmer J.M."/>
            <person name="Garnica D."/>
            <person name="Upadhyaya N."/>
            <person name="Rathjen J."/>
            <person name="Taylor J.M."/>
            <person name="Park R.F."/>
            <person name="Dodds P.N."/>
            <person name="Hirsch C.D."/>
            <person name="Kianian S.F."/>
            <person name="Figueroa M."/>
        </authorList>
    </citation>
    <scope>NUCLEOTIDE SEQUENCE [LARGE SCALE GENOMIC DNA]</scope>
    <source>
        <strain evidence="13">12NC29</strain>
        <strain evidence="14">12SD80</strain>
    </source>
</reference>
<evidence type="ECO:0000256" key="4">
    <source>
        <dbReference type="ARBA" id="ARBA00022692"/>
    </source>
</evidence>
<name>A0A2N5SVZ5_9BASI</name>
<dbReference type="STRING" id="200324.A0A2N5SVZ5"/>
<proteinExistence type="inferred from homology"/>
<evidence type="ECO:0000256" key="10">
    <source>
        <dbReference type="ARBA" id="ARBA00023170"/>
    </source>
</evidence>
<dbReference type="EMBL" id="PGCJ01000004">
    <property type="protein sequence ID" value="PLW58267.1"/>
    <property type="molecule type" value="Genomic_DNA"/>
</dbReference>
<protein>
    <recommendedName>
        <fullName evidence="3">Signal recognition particle receptor subunit beta</fullName>
    </recommendedName>
</protein>
<dbReference type="GO" id="GO:0005525">
    <property type="term" value="F:GTP binding"/>
    <property type="evidence" value="ECO:0007669"/>
    <property type="project" value="UniProtKB-KW"/>
</dbReference>
<dbReference type="OrthoDB" id="41266at2759"/>
<dbReference type="SUPFAM" id="SSF52540">
    <property type="entry name" value="P-loop containing nucleoside triphosphate hydrolases"/>
    <property type="match status" value="1"/>
</dbReference>
<evidence type="ECO:0000313" key="15">
    <source>
        <dbReference type="EMBL" id="PLW48036.1"/>
    </source>
</evidence>
<dbReference type="Proteomes" id="UP000235388">
    <property type="component" value="Unassembled WGS sequence"/>
</dbReference>
<comment type="similarity">
    <text evidence="2">Belongs to the SRP receptor beta subunit family.</text>
</comment>
<keyword evidence="9 12" id="KW-0472">Membrane</keyword>
<evidence type="ECO:0000256" key="9">
    <source>
        <dbReference type="ARBA" id="ARBA00023136"/>
    </source>
</evidence>
<evidence type="ECO:0000256" key="5">
    <source>
        <dbReference type="ARBA" id="ARBA00022741"/>
    </source>
</evidence>
<evidence type="ECO:0000256" key="8">
    <source>
        <dbReference type="ARBA" id="ARBA00023134"/>
    </source>
</evidence>
<keyword evidence="4 12" id="KW-0812">Transmembrane</keyword>
<dbReference type="InterPro" id="IPR019009">
    <property type="entry name" value="SRP_receptor_beta_su"/>
</dbReference>
<dbReference type="Gene3D" id="3.40.50.300">
    <property type="entry name" value="P-loop containing nucleotide triphosphate hydrolases"/>
    <property type="match status" value="1"/>
</dbReference>
<dbReference type="EMBL" id="PGCJ01000850">
    <property type="protein sequence ID" value="PLW17399.1"/>
    <property type="molecule type" value="Genomic_DNA"/>
</dbReference>
<keyword evidence="8" id="KW-0342">GTP-binding</keyword>
<evidence type="ECO:0000313" key="17">
    <source>
        <dbReference type="Proteomes" id="UP000235388"/>
    </source>
</evidence>
<dbReference type="EMBL" id="PGCI01000647">
    <property type="protein sequence ID" value="PLW22968.1"/>
    <property type="molecule type" value="Genomic_DNA"/>
</dbReference>
<comment type="caution">
    <text evidence="13">The sequence shown here is derived from an EMBL/GenBank/DDBJ whole genome shotgun (WGS) entry which is preliminary data.</text>
</comment>
<dbReference type="EMBL" id="PGCI01000026">
    <property type="protein sequence ID" value="PLW48036.1"/>
    <property type="molecule type" value="Genomic_DNA"/>
</dbReference>
<feature type="region of interest" description="Disordered" evidence="11">
    <location>
        <begin position="1"/>
        <end position="29"/>
    </location>
</feature>
<evidence type="ECO:0000256" key="6">
    <source>
        <dbReference type="ARBA" id="ARBA00022824"/>
    </source>
</evidence>
<dbReference type="AlphaFoldDB" id="A0A2N5SVZ5"/>
<dbReference type="Proteomes" id="UP000235392">
    <property type="component" value="Unassembled WGS sequence"/>
</dbReference>
<evidence type="ECO:0000256" key="11">
    <source>
        <dbReference type="SAM" id="MobiDB-lite"/>
    </source>
</evidence>
<dbReference type="Pfam" id="PF09439">
    <property type="entry name" value="SRPRB"/>
    <property type="match status" value="1"/>
</dbReference>
<organism evidence="13 17">
    <name type="scientific">Puccinia coronata f. sp. avenae</name>
    <dbReference type="NCBI Taxonomy" id="200324"/>
    <lineage>
        <taxon>Eukaryota</taxon>
        <taxon>Fungi</taxon>
        <taxon>Dikarya</taxon>
        <taxon>Basidiomycota</taxon>
        <taxon>Pucciniomycotina</taxon>
        <taxon>Pucciniomycetes</taxon>
        <taxon>Pucciniales</taxon>
        <taxon>Pucciniaceae</taxon>
        <taxon>Puccinia</taxon>
    </lineage>
</organism>
<evidence type="ECO:0000313" key="18">
    <source>
        <dbReference type="Proteomes" id="UP000235392"/>
    </source>
</evidence>
<feature type="transmembrane region" description="Helical" evidence="12">
    <location>
        <begin position="50"/>
        <end position="70"/>
    </location>
</feature>
<keyword evidence="5" id="KW-0547">Nucleotide-binding</keyword>
<keyword evidence="6" id="KW-0256">Endoplasmic reticulum</keyword>
<evidence type="ECO:0000256" key="2">
    <source>
        <dbReference type="ARBA" id="ARBA00005619"/>
    </source>
</evidence>
<keyword evidence="7 12" id="KW-1133">Transmembrane helix</keyword>
<sequence length="377" mass="41910">MKLRGRVNSPLHTAQPSIRGSRRPGQVIGRHSEERRFTTNMMENVLNHSLSLIIAGVALLLLISITLLAFRNKSHKSESLGKIQNVQVVISGPMGHGKTHLWSRLIYGTDRIETVTSMVENRITLHFERQLALNPNEKQAAFDSPAVCLVDTPGHPRLSCRSLARNISEAKGVIFVIDSQLGLTGKGLRDTVSALNLVLSFLQLLHHQNPDSKVPQLLIHISNPPPSPISPVSAGGKSAMIAKTRAALTKELNRRKIITGAHSSTGTGFRKSRLESLDAIPSSEINSFFDLIKRLFRINTSITLPNESGTGLIQLPEEESEVMRLLEEEEDHLATDEKSMSPLDRYERLSGHPLHWTISGQEEENEINIIKKWMIEL</sequence>
<evidence type="ECO:0000313" key="14">
    <source>
        <dbReference type="EMBL" id="PLW22968.1"/>
    </source>
</evidence>
<keyword evidence="10" id="KW-0675">Receptor</keyword>
<keyword evidence="17" id="KW-1185">Reference proteome</keyword>